<reference evidence="2 3" key="1">
    <citation type="submission" date="2015-06" db="EMBL/GenBank/DDBJ databases">
        <title>Draft genome sequence of the purine-degrading Clostridium cylindrosporum HC-1 (DSM 605).</title>
        <authorList>
            <person name="Poehlein A."/>
            <person name="Schiel-Bengelsdorf B."/>
            <person name="Bengelsdorf F."/>
            <person name="Daniel R."/>
            <person name="Duerre P."/>
        </authorList>
    </citation>
    <scope>NUCLEOTIDE SEQUENCE [LARGE SCALE GENOMIC DNA]</scope>
    <source>
        <strain evidence="2 3">DSM 605</strain>
    </source>
</reference>
<evidence type="ECO:0000256" key="1">
    <source>
        <dbReference type="SAM" id="Coils"/>
    </source>
</evidence>
<organism evidence="2 3">
    <name type="scientific">Clostridium cylindrosporum DSM 605</name>
    <dbReference type="NCBI Taxonomy" id="1121307"/>
    <lineage>
        <taxon>Bacteria</taxon>
        <taxon>Bacillati</taxon>
        <taxon>Bacillota</taxon>
        <taxon>Clostridia</taxon>
        <taxon>Eubacteriales</taxon>
        <taxon>Clostridiaceae</taxon>
        <taxon>Clostridium</taxon>
    </lineage>
</organism>
<gene>
    <name evidence="2" type="ORF">CLCY_2c00980</name>
</gene>
<proteinExistence type="predicted"/>
<protein>
    <recommendedName>
        <fullName evidence="4">Zinc ribbon domain-containing protein</fullName>
    </recommendedName>
</protein>
<dbReference type="PATRIC" id="fig|1121307.3.peg.955"/>
<name>A0A0J8DAK6_CLOCY</name>
<comment type="caution">
    <text evidence="2">The sequence shown here is derived from an EMBL/GenBank/DDBJ whole genome shotgun (WGS) entry which is preliminary data.</text>
</comment>
<dbReference type="STRING" id="1121307.CLCY_2c00980"/>
<keyword evidence="1" id="KW-0175">Coiled coil</keyword>
<dbReference type="OrthoDB" id="2381377at2"/>
<dbReference type="Proteomes" id="UP000036756">
    <property type="component" value="Unassembled WGS sequence"/>
</dbReference>
<dbReference type="AlphaFoldDB" id="A0A0J8DAK6"/>
<dbReference type="InterPro" id="IPR054688">
    <property type="entry name" value="CD1247_N"/>
</dbReference>
<evidence type="ECO:0000313" key="3">
    <source>
        <dbReference type="Proteomes" id="UP000036756"/>
    </source>
</evidence>
<evidence type="ECO:0008006" key="4">
    <source>
        <dbReference type="Google" id="ProtNLM"/>
    </source>
</evidence>
<accession>A0A0J8DAK6</accession>
<evidence type="ECO:0000313" key="2">
    <source>
        <dbReference type="EMBL" id="KMT21338.1"/>
    </source>
</evidence>
<dbReference type="NCBIfam" id="NF045650">
    <property type="entry name" value="CD1247_Nterm"/>
    <property type="match status" value="1"/>
</dbReference>
<dbReference type="EMBL" id="LFVU01000027">
    <property type="protein sequence ID" value="KMT21338.1"/>
    <property type="molecule type" value="Genomic_DNA"/>
</dbReference>
<sequence>MENLMKKAAYLKGLCDGLDISESTKEGKVLLAIVDMLEEMTQEIGEINELYEELDSYVESIDEAVLEIEEVLFEDEDHECDCGCHDEDGYVEIECPNCGDQIFLDEGMFEDEDEIICPNCDEPISFESSCGGCDCSCEETEE</sequence>
<dbReference type="RefSeq" id="WP_048570782.1">
    <property type="nucleotide sequence ID" value="NZ_LFVU01000027.1"/>
</dbReference>
<keyword evidence="3" id="KW-1185">Reference proteome</keyword>
<feature type="coiled-coil region" evidence="1">
    <location>
        <begin position="37"/>
        <end position="67"/>
    </location>
</feature>